<comment type="caution">
    <text evidence="2">The sequence shown here is derived from an EMBL/GenBank/DDBJ whole genome shotgun (WGS) entry which is preliminary data.</text>
</comment>
<sequence length="163" mass="19036">MSSMSLTFSWLQCIYLLYVINVIYFFTRNIRFLTCIASISTFSASFCLIKASLFNCVSCSLNFLNKSDTFRKDAENFQLKLFLCQSLWKIVSSKQPLCYSHPKTKVSRNLILSSLNYFGYKKIKRKKNGFTFDQKYSIKDTKSPIFMGGRLIRQYFSDKIISD</sequence>
<proteinExistence type="predicted"/>
<reference evidence="2 3" key="1">
    <citation type="journal article" date="2018" name="Sci. Rep.">
        <title>Genomic signatures of local adaptation to the degree of environmental predictability in rotifers.</title>
        <authorList>
            <person name="Franch-Gras L."/>
            <person name="Hahn C."/>
            <person name="Garcia-Roger E.M."/>
            <person name="Carmona M.J."/>
            <person name="Serra M."/>
            <person name="Gomez A."/>
        </authorList>
    </citation>
    <scope>NUCLEOTIDE SEQUENCE [LARGE SCALE GENOMIC DNA]</scope>
    <source>
        <strain evidence="2">HYR1</strain>
    </source>
</reference>
<dbReference type="AlphaFoldDB" id="A0A3M7R3A5"/>
<accession>A0A3M7R3A5</accession>
<keyword evidence="1" id="KW-1133">Transmembrane helix</keyword>
<evidence type="ECO:0000313" key="3">
    <source>
        <dbReference type="Proteomes" id="UP000276133"/>
    </source>
</evidence>
<dbReference type="EMBL" id="REGN01004310">
    <property type="protein sequence ID" value="RNA18072.1"/>
    <property type="molecule type" value="Genomic_DNA"/>
</dbReference>
<keyword evidence="1" id="KW-0472">Membrane</keyword>
<name>A0A3M7R3A5_BRAPC</name>
<protein>
    <submittedName>
        <fullName evidence="2">Uncharacterized protein</fullName>
    </submittedName>
</protein>
<feature type="transmembrane region" description="Helical" evidence="1">
    <location>
        <begin position="33"/>
        <end position="54"/>
    </location>
</feature>
<feature type="transmembrane region" description="Helical" evidence="1">
    <location>
        <begin position="6"/>
        <end position="26"/>
    </location>
</feature>
<keyword evidence="3" id="KW-1185">Reference proteome</keyword>
<dbReference type="Proteomes" id="UP000276133">
    <property type="component" value="Unassembled WGS sequence"/>
</dbReference>
<evidence type="ECO:0000256" key="1">
    <source>
        <dbReference type="SAM" id="Phobius"/>
    </source>
</evidence>
<keyword evidence="1" id="KW-0812">Transmembrane</keyword>
<organism evidence="2 3">
    <name type="scientific">Brachionus plicatilis</name>
    <name type="common">Marine rotifer</name>
    <name type="synonym">Brachionus muelleri</name>
    <dbReference type="NCBI Taxonomy" id="10195"/>
    <lineage>
        <taxon>Eukaryota</taxon>
        <taxon>Metazoa</taxon>
        <taxon>Spiralia</taxon>
        <taxon>Gnathifera</taxon>
        <taxon>Rotifera</taxon>
        <taxon>Eurotatoria</taxon>
        <taxon>Monogononta</taxon>
        <taxon>Pseudotrocha</taxon>
        <taxon>Ploima</taxon>
        <taxon>Brachionidae</taxon>
        <taxon>Brachionus</taxon>
    </lineage>
</organism>
<evidence type="ECO:0000313" key="2">
    <source>
        <dbReference type="EMBL" id="RNA18072.1"/>
    </source>
</evidence>
<gene>
    <name evidence="2" type="ORF">BpHYR1_053482</name>
</gene>